<evidence type="ECO:0000256" key="3">
    <source>
        <dbReference type="ARBA" id="ARBA00023125"/>
    </source>
</evidence>
<dbReference type="InterPro" id="IPR004107">
    <property type="entry name" value="Integrase_SAM-like_N"/>
</dbReference>
<reference evidence="8 9" key="1">
    <citation type="journal article" date="2011" name="J. Bacteriol.">
        <title>Genome Sequences of Alicycliphilus denitrificans Strains BC and K601T.</title>
        <authorList>
            <person name="Oosterkamp M.J."/>
            <person name="Veuskens T."/>
            <person name="Plugge C.M."/>
            <person name="Langenhoff A.A."/>
            <person name="Gerritse J."/>
            <person name="van Berkel W.J."/>
            <person name="Pieper D.H."/>
            <person name="Junca H."/>
            <person name="Goodwin L.A."/>
            <person name="Daligault H.E."/>
            <person name="Bruce D.C."/>
            <person name="Detter J.C."/>
            <person name="Tapia R."/>
            <person name="Han C.S."/>
            <person name="Land M.L."/>
            <person name="Hauser L.J."/>
            <person name="Smidt H."/>
            <person name="Stams A.J."/>
        </authorList>
    </citation>
    <scope>NUCLEOTIDE SEQUENCE [LARGE SCALE GENOMIC DNA]</scope>
    <source>
        <strain evidence="9">DSM 14773 / CIP 107495 / K601</strain>
    </source>
</reference>
<evidence type="ECO:0000256" key="4">
    <source>
        <dbReference type="ARBA" id="ARBA00023172"/>
    </source>
</evidence>
<evidence type="ECO:0000313" key="9">
    <source>
        <dbReference type="Proteomes" id="UP000007938"/>
    </source>
</evidence>
<name>F4G7Q8_ALIDK</name>
<organism evidence="8 9">
    <name type="scientific">Alicycliphilus denitrificans (strain DSM 14773 / CIP 107495 / K601)</name>
    <dbReference type="NCBI Taxonomy" id="596154"/>
    <lineage>
        <taxon>Bacteria</taxon>
        <taxon>Pseudomonadati</taxon>
        <taxon>Pseudomonadota</taxon>
        <taxon>Betaproteobacteria</taxon>
        <taxon>Burkholderiales</taxon>
        <taxon>Comamonadaceae</taxon>
        <taxon>Alicycliphilus</taxon>
    </lineage>
</organism>
<dbReference type="GO" id="GO:0003677">
    <property type="term" value="F:DNA binding"/>
    <property type="evidence" value="ECO:0007669"/>
    <property type="project" value="UniProtKB-UniRule"/>
</dbReference>
<gene>
    <name evidence="8" type="ordered locus">Alide2_4349</name>
</gene>
<dbReference type="GO" id="GO:0007059">
    <property type="term" value="P:chromosome segregation"/>
    <property type="evidence" value="ECO:0007669"/>
    <property type="project" value="UniProtKB-KW"/>
</dbReference>
<dbReference type="Gene3D" id="1.10.150.130">
    <property type="match status" value="1"/>
</dbReference>
<dbReference type="InterPro" id="IPR011010">
    <property type="entry name" value="DNA_brk_join_enz"/>
</dbReference>
<dbReference type="PANTHER" id="PTHR30349:SF81">
    <property type="entry name" value="TYROSINE RECOMBINASE XERC"/>
    <property type="match status" value="1"/>
</dbReference>
<keyword evidence="9" id="KW-1185">Reference proteome</keyword>
<evidence type="ECO:0000256" key="1">
    <source>
        <dbReference type="ARBA" id="ARBA00022829"/>
    </source>
</evidence>
<dbReference type="Proteomes" id="UP000007938">
    <property type="component" value="Chromosome"/>
</dbReference>
<dbReference type="OrthoDB" id="5415821at2"/>
<evidence type="ECO:0000259" key="6">
    <source>
        <dbReference type="PROSITE" id="PS51898"/>
    </source>
</evidence>
<proteinExistence type="predicted"/>
<dbReference type="Pfam" id="PF00589">
    <property type="entry name" value="Phage_integrase"/>
    <property type="match status" value="1"/>
</dbReference>
<dbReference type="PROSITE" id="PS51900">
    <property type="entry name" value="CB"/>
    <property type="match status" value="1"/>
</dbReference>
<dbReference type="HOGENOM" id="CLU_027562_9_1_4"/>
<dbReference type="eggNOG" id="COG4974">
    <property type="taxonomic scope" value="Bacteria"/>
</dbReference>
<accession>F4G7Q8</accession>
<dbReference type="KEGG" id="adk:Alide2_4349"/>
<keyword evidence="4" id="KW-0233">DNA recombination</keyword>
<sequence>MTTTPGFQALLQGFFTDRMMRQRQASPHTISSYRDSFRLLLRFAQRRIGVQPQRLTFEQIDASLVAAFLEDLQSARGISAASRNLRLTAIRSFFRYAAFELPTHAAQIQRVLAIPSKRCTRAQIGFLAREEIDALLHAPDLQTRAGRRDHALMLLAVQTGLRLSELTALRRDDTELGVGAHVRVIGKGRKERVTPLTKATAQALRALLREIDAEQDLVFCSARGTRLSADAVQHLVSKHVARAAQSCPSLACKHVTPHVLRHSAAMELLQAGVDRTVIAMWLGHESIETTQIYLDANLQIKQAALDKVQPLGTRTGRFRPDDKLLAFLQSL</sequence>
<dbReference type="InterPro" id="IPR010998">
    <property type="entry name" value="Integrase_recombinase_N"/>
</dbReference>
<dbReference type="InterPro" id="IPR044068">
    <property type="entry name" value="CB"/>
</dbReference>
<dbReference type="GO" id="GO:0006310">
    <property type="term" value="P:DNA recombination"/>
    <property type="evidence" value="ECO:0007669"/>
    <property type="project" value="UniProtKB-KW"/>
</dbReference>
<dbReference type="STRING" id="596154.Alide2_4349"/>
<dbReference type="Gene3D" id="1.10.443.10">
    <property type="entry name" value="Intergrase catalytic core"/>
    <property type="match status" value="1"/>
</dbReference>
<keyword evidence="2" id="KW-0229">DNA integration</keyword>
<dbReference type="RefSeq" id="WP_013723134.1">
    <property type="nucleotide sequence ID" value="NC_015422.1"/>
</dbReference>
<feature type="domain" description="Tyr recombinase" evidence="6">
    <location>
        <begin position="122"/>
        <end position="306"/>
    </location>
</feature>
<dbReference type="SUPFAM" id="SSF56349">
    <property type="entry name" value="DNA breaking-rejoining enzymes"/>
    <property type="match status" value="1"/>
</dbReference>
<dbReference type="EMBL" id="CP002657">
    <property type="protein sequence ID" value="AEB86655.1"/>
    <property type="molecule type" value="Genomic_DNA"/>
</dbReference>
<dbReference type="GO" id="GO:0015074">
    <property type="term" value="P:DNA integration"/>
    <property type="evidence" value="ECO:0007669"/>
    <property type="project" value="UniProtKB-KW"/>
</dbReference>
<evidence type="ECO:0000313" key="8">
    <source>
        <dbReference type="EMBL" id="AEB86655.1"/>
    </source>
</evidence>
<dbReference type="InterPro" id="IPR050090">
    <property type="entry name" value="Tyrosine_recombinase_XerCD"/>
</dbReference>
<dbReference type="PROSITE" id="PS51898">
    <property type="entry name" value="TYR_RECOMBINASE"/>
    <property type="match status" value="1"/>
</dbReference>
<dbReference type="Pfam" id="PF02899">
    <property type="entry name" value="Phage_int_SAM_1"/>
    <property type="match status" value="1"/>
</dbReference>
<protein>
    <submittedName>
        <fullName evidence="8">Integrase family protein</fullName>
    </submittedName>
</protein>
<dbReference type="InterPro" id="IPR013762">
    <property type="entry name" value="Integrase-like_cat_sf"/>
</dbReference>
<evidence type="ECO:0000259" key="7">
    <source>
        <dbReference type="PROSITE" id="PS51900"/>
    </source>
</evidence>
<keyword evidence="3 5" id="KW-0238">DNA-binding</keyword>
<reference evidence="8 9" key="2">
    <citation type="submission" date="2011-04" db="EMBL/GenBank/DDBJ databases">
        <title>Complete sequence of chromosome of Alicycliphilus denitrificans K601.</title>
        <authorList>
            <consortium name="US DOE Joint Genome Institute"/>
            <person name="Lucas S."/>
            <person name="Han J."/>
            <person name="Lapidus A."/>
            <person name="Cheng J.-F."/>
            <person name="Goodwin L."/>
            <person name="Pitluck S."/>
            <person name="Peters L."/>
            <person name="Zeytun A."/>
            <person name="Detter J.C."/>
            <person name="Han C."/>
            <person name="Tapia R."/>
            <person name="Land M."/>
            <person name="Hauser L."/>
            <person name="Kyrpides N."/>
            <person name="Ivanova N."/>
            <person name="Mikhailova N."/>
            <person name="Pagani I."/>
            <person name="Oosterkamp M."/>
            <person name="Pieper D."/>
            <person name="van Berkel W."/>
            <person name="Langenhoff A."/>
            <person name="Smidt H."/>
            <person name="Stams A."/>
            <person name="Woyke T."/>
        </authorList>
    </citation>
    <scope>NUCLEOTIDE SEQUENCE [LARGE SCALE GENOMIC DNA]</scope>
    <source>
        <strain evidence="9">DSM 14773 / CIP 107495 / K601</strain>
    </source>
</reference>
<dbReference type="AlphaFoldDB" id="F4G7Q8"/>
<keyword evidence="1" id="KW-0159">Chromosome partition</keyword>
<dbReference type="InterPro" id="IPR002104">
    <property type="entry name" value="Integrase_catalytic"/>
</dbReference>
<feature type="domain" description="Core-binding (CB)" evidence="7">
    <location>
        <begin position="5"/>
        <end position="98"/>
    </location>
</feature>
<dbReference type="PANTHER" id="PTHR30349">
    <property type="entry name" value="PHAGE INTEGRASE-RELATED"/>
    <property type="match status" value="1"/>
</dbReference>
<evidence type="ECO:0000256" key="5">
    <source>
        <dbReference type="PROSITE-ProRule" id="PRU01248"/>
    </source>
</evidence>
<evidence type="ECO:0000256" key="2">
    <source>
        <dbReference type="ARBA" id="ARBA00022908"/>
    </source>
</evidence>
<dbReference type="CDD" id="cd01182">
    <property type="entry name" value="INT_RitC_C_like"/>
    <property type="match status" value="1"/>
</dbReference>